<gene>
    <name evidence="1" type="ORF">ES332_A06G050900v1</name>
</gene>
<reference evidence="1 2" key="1">
    <citation type="submission" date="2019-07" db="EMBL/GenBank/DDBJ databases">
        <title>WGS assembly of Gossypium tomentosum.</title>
        <authorList>
            <person name="Chen Z.J."/>
            <person name="Sreedasyam A."/>
            <person name="Ando A."/>
            <person name="Song Q."/>
            <person name="De L."/>
            <person name="Hulse-Kemp A."/>
            <person name="Ding M."/>
            <person name="Ye W."/>
            <person name="Kirkbride R."/>
            <person name="Jenkins J."/>
            <person name="Plott C."/>
            <person name="Lovell J."/>
            <person name="Lin Y.-M."/>
            <person name="Vaughn R."/>
            <person name="Liu B."/>
            <person name="Li W."/>
            <person name="Simpson S."/>
            <person name="Scheffler B."/>
            <person name="Saski C."/>
            <person name="Grover C."/>
            <person name="Hu G."/>
            <person name="Conover J."/>
            <person name="Carlson J."/>
            <person name="Shu S."/>
            <person name="Boston L."/>
            <person name="Williams M."/>
            <person name="Peterson D."/>
            <person name="Mcgee K."/>
            <person name="Jones D."/>
            <person name="Wendel J."/>
            <person name="Stelly D."/>
            <person name="Grimwood J."/>
            <person name="Schmutz J."/>
        </authorList>
    </citation>
    <scope>NUCLEOTIDE SEQUENCE [LARGE SCALE GENOMIC DNA]</scope>
    <source>
        <strain evidence="1">7179.01</strain>
    </source>
</reference>
<dbReference type="Proteomes" id="UP000322667">
    <property type="component" value="Chromosome A06"/>
</dbReference>
<name>A0A5D2PZN4_GOSTO</name>
<dbReference type="EMBL" id="CM017615">
    <property type="protein sequence ID" value="TYI21637.1"/>
    <property type="molecule type" value="Genomic_DNA"/>
</dbReference>
<protein>
    <submittedName>
        <fullName evidence="1">Uncharacterized protein</fullName>
    </submittedName>
</protein>
<evidence type="ECO:0000313" key="1">
    <source>
        <dbReference type="EMBL" id="TYI21637.1"/>
    </source>
</evidence>
<proteinExistence type="predicted"/>
<organism evidence="1 2">
    <name type="scientific">Gossypium tomentosum</name>
    <name type="common">Hawaiian cotton</name>
    <name type="synonym">Gossypium sandvicense</name>
    <dbReference type="NCBI Taxonomy" id="34277"/>
    <lineage>
        <taxon>Eukaryota</taxon>
        <taxon>Viridiplantae</taxon>
        <taxon>Streptophyta</taxon>
        <taxon>Embryophyta</taxon>
        <taxon>Tracheophyta</taxon>
        <taxon>Spermatophyta</taxon>
        <taxon>Magnoliopsida</taxon>
        <taxon>eudicotyledons</taxon>
        <taxon>Gunneridae</taxon>
        <taxon>Pentapetalae</taxon>
        <taxon>rosids</taxon>
        <taxon>malvids</taxon>
        <taxon>Malvales</taxon>
        <taxon>Malvaceae</taxon>
        <taxon>Malvoideae</taxon>
        <taxon>Gossypium</taxon>
    </lineage>
</organism>
<dbReference type="AlphaFoldDB" id="A0A5D2PZN4"/>
<keyword evidence="2" id="KW-1185">Reference proteome</keyword>
<evidence type="ECO:0000313" key="2">
    <source>
        <dbReference type="Proteomes" id="UP000322667"/>
    </source>
</evidence>
<accession>A0A5D2PZN4</accession>
<sequence length="43" mass="4873">MKRTTGVFAETAWAGAAYYLVLYMLCSHVPFCCYCRLTEFTPG</sequence>